<evidence type="ECO:0000313" key="3">
    <source>
        <dbReference type="Proteomes" id="UP000544122"/>
    </source>
</evidence>
<dbReference type="InterPro" id="IPR010982">
    <property type="entry name" value="Lambda_DNA-bd_dom_sf"/>
</dbReference>
<dbReference type="SMART" id="SM00530">
    <property type="entry name" value="HTH_XRE"/>
    <property type="match status" value="1"/>
</dbReference>
<organism evidence="2 3">
    <name type="scientific">Bradyrhizobium australiense</name>
    <dbReference type="NCBI Taxonomy" id="2721161"/>
    <lineage>
        <taxon>Bacteria</taxon>
        <taxon>Pseudomonadati</taxon>
        <taxon>Pseudomonadota</taxon>
        <taxon>Alphaproteobacteria</taxon>
        <taxon>Hyphomicrobiales</taxon>
        <taxon>Nitrobacteraceae</taxon>
        <taxon>Bradyrhizobium</taxon>
    </lineage>
</organism>
<protein>
    <submittedName>
        <fullName evidence="2">Helix-turn-helix transcriptional regulator</fullName>
    </submittedName>
</protein>
<dbReference type="InterPro" id="IPR001387">
    <property type="entry name" value="Cro/C1-type_HTH"/>
</dbReference>
<gene>
    <name evidence="2" type="ORF">HCN58_12075</name>
</gene>
<dbReference type="AlphaFoldDB" id="A0A7Y4GRD2"/>
<dbReference type="EMBL" id="JAAVLX010000004">
    <property type="protein sequence ID" value="NOJ40327.1"/>
    <property type="molecule type" value="Genomic_DNA"/>
</dbReference>
<sequence length="79" mass="9366">MLKENYVAKQQRIGERLSRAMAKARVDCRELAALTGYSEAQIVQWERGRARLYPNELIKLCHALDVKPEWLLCWERRVH</sequence>
<evidence type="ECO:0000259" key="1">
    <source>
        <dbReference type="PROSITE" id="PS50943"/>
    </source>
</evidence>
<dbReference type="GO" id="GO:0003677">
    <property type="term" value="F:DNA binding"/>
    <property type="evidence" value="ECO:0007669"/>
    <property type="project" value="InterPro"/>
</dbReference>
<evidence type="ECO:0000313" key="2">
    <source>
        <dbReference type="EMBL" id="NOJ40327.1"/>
    </source>
</evidence>
<dbReference type="Proteomes" id="UP000544122">
    <property type="component" value="Unassembled WGS sequence"/>
</dbReference>
<dbReference type="Pfam" id="PF13443">
    <property type="entry name" value="HTH_26"/>
    <property type="match status" value="1"/>
</dbReference>
<feature type="domain" description="HTH cro/C1-type" evidence="1">
    <location>
        <begin position="29"/>
        <end position="71"/>
    </location>
</feature>
<proteinExistence type="predicted"/>
<dbReference type="Gene3D" id="1.10.260.40">
    <property type="entry name" value="lambda repressor-like DNA-binding domains"/>
    <property type="match status" value="1"/>
</dbReference>
<name>A0A7Y4GRD2_9BRAD</name>
<dbReference type="RefSeq" id="WP_171579612.1">
    <property type="nucleotide sequence ID" value="NZ_JAAVLX010000004.1"/>
</dbReference>
<dbReference type="CDD" id="cd00093">
    <property type="entry name" value="HTH_XRE"/>
    <property type="match status" value="1"/>
</dbReference>
<keyword evidence="3" id="KW-1185">Reference proteome</keyword>
<accession>A0A7Y4GRD2</accession>
<comment type="caution">
    <text evidence="2">The sequence shown here is derived from an EMBL/GenBank/DDBJ whole genome shotgun (WGS) entry which is preliminary data.</text>
</comment>
<dbReference type="SUPFAM" id="SSF47413">
    <property type="entry name" value="lambda repressor-like DNA-binding domains"/>
    <property type="match status" value="1"/>
</dbReference>
<dbReference type="PROSITE" id="PS50943">
    <property type="entry name" value="HTH_CROC1"/>
    <property type="match status" value="1"/>
</dbReference>
<reference evidence="2 3" key="1">
    <citation type="submission" date="2020-03" db="EMBL/GenBank/DDBJ databases">
        <title>Bradyrhizobium diversity isolated from nodules of Indigofera sp.</title>
        <authorList>
            <person name="Klepa M."/>
            <person name="Helene L."/>
            <person name="Hungria M."/>
        </authorList>
    </citation>
    <scope>NUCLEOTIDE SEQUENCE [LARGE SCALE GENOMIC DNA]</scope>
    <source>
        <strain evidence="2 3">WSM 1791</strain>
    </source>
</reference>